<accession>A0ACB0JZ30</accession>
<gene>
    <name evidence="1" type="ORF">MILVUS5_LOCUS17086</name>
</gene>
<keyword evidence="2" id="KW-1185">Reference proteome</keyword>
<sequence>MKASCNCFVLGRSHEHMSVNMVDYIVGEHNIDIDSQMLTRVKVHYKKKFDLQQMVWGGFYTTVAALIVFEDCSRFN</sequence>
<dbReference type="EMBL" id="CASHSV030000109">
    <property type="protein sequence ID" value="CAJ2648820.1"/>
    <property type="molecule type" value="Genomic_DNA"/>
</dbReference>
<dbReference type="Proteomes" id="UP001177021">
    <property type="component" value="Unassembled WGS sequence"/>
</dbReference>
<reference evidence="1" key="1">
    <citation type="submission" date="2023-10" db="EMBL/GenBank/DDBJ databases">
        <authorList>
            <person name="Rodriguez Cubillos JULIANA M."/>
            <person name="De Vega J."/>
        </authorList>
    </citation>
    <scope>NUCLEOTIDE SEQUENCE</scope>
</reference>
<evidence type="ECO:0000313" key="2">
    <source>
        <dbReference type="Proteomes" id="UP001177021"/>
    </source>
</evidence>
<name>A0ACB0JZ30_TRIPR</name>
<comment type="caution">
    <text evidence="1">The sequence shown here is derived from an EMBL/GenBank/DDBJ whole genome shotgun (WGS) entry which is preliminary data.</text>
</comment>
<organism evidence="1 2">
    <name type="scientific">Trifolium pratense</name>
    <name type="common">Red clover</name>
    <dbReference type="NCBI Taxonomy" id="57577"/>
    <lineage>
        <taxon>Eukaryota</taxon>
        <taxon>Viridiplantae</taxon>
        <taxon>Streptophyta</taxon>
        <taxon>Embryophyta</taxon>
        <taxon>Tracheophyta</taxon>
        <taxon>Spermatophyta</taxon>
        <taxon>Magnoliopsida</taxon>
        <taxon>eudicotyledons</taxon>
        <taxon>Gunneridae</taxon>
        <taxon>Pentapetalae</taxon>
        <taxon>rosids</taxon>
        <taxon>fabids</taxon>
        <taxon>Fabales</taxon>
        <taxon>Fabaceae</taxon>
        <taxon>Papilionoideae</taxon>
        <taxon>50 kb inversion clade</taxon>
        <taxon>NPAAA clade</taxon>
        <taxon>Hologalegina</taxon>
        <taxon>IRL clade</taxon>
        <taxon>Trifolieae</taxon>
        <taxon>Trifolium</taxon>
    </lineage>
</organism>
<proteinExistence type="predicted"/>
<protein>
    <submittedName>
        <fullName evidence="1">Uncharacterized protein</fullName>
    </submittedName>
</protein>
<evidence type="ECO:0000313" key="1">
    <source>
        <dbReference type="EMBL" id="CAJ2648820.1"/>
    </source>
</evidence>